<evidence type="ECO:0000259" key="2">
    <source>
        <dbReference type="PROSITE" id="PS50097"/>
    </source>
</evidence>
<proteinExistence type="predicted"/>
<dbReference type="InterPro" id="IPR011333">
    <property type="entry name" value="SKP1/BTB/POZ_sf"/>
</dbReference>
<dbReference type="InterPro" id="IPR000210">
    <property type="entry name" value="BTB/POZ_dom"/>
</dbReference>
<evidence type="ECO:0000313" key="4">
    <source>
        <dbReference type="Proteomes" id="UP000053558"/>
    </source>
</evidence>
<feature type="domain" description="BTB" evidence="2">
    <location>
        <begin position="20"/>
        <end position="87"/>
    </location>
</feature>
<keyword evidence="4" id="KW-1185">Reference proteome</keyword>
<evidence type="ECO:0000313" key="3">
    <source>
        <dbReference type="EMBL" id="EIW80274.1"/>
    </source>
</evidence>
<dbReference type="Gene3D" id="3.30.710.10">
    <property type="entry name" value="Potassium Channel Kv1.1, Chain A"/>
    <property type="match status" value="1"/>
</dbReference>
<accession>A0A5M3MNC3</accession>
<dbReference type="PROSITE" id="PS50097">
    <property type="entry name" value="BTB"/>
    <property type="match status" value="1"/>
</dbReference>
<dbReference type="SMART" id="SM00225">
    <property type="entry name" value="BTB"/>
    <property type="match status" value="1"/>
</dbReference>
<dbReference type="GeneID" id="19210441"/>
<reference evidence="4" key="1">
    <citation type="journal article" date="2012" name="Science">
        <title>The Paleozoic origin of enzymatic lignin decomposition reconstructed from 31 fungal genomes.</title>
        <authorList>
            <person name="Floudas D."/>
            <person name="Binder M."/>
            <person name="Riley R."/>
            <person name="Barry K."/>
            <person name="Blanchette R.A."/>
            <person name="Henrissat B."/>
            <person name="Martinez A.T."/>
            <person name="Otillar R."/>
            <person name="Spatafora J.W."/>
            <person name="Yadav J.S."/>
            <person name="Aerts A."/>
            <person name="Benoit I."/>
            <person name="Boyd A."/>
            <person name="Carlson A."/>
            <person name="Copeland A."/>
            <person name="Coutinho P.M."/>
            <person name="de Vries R.P."/>
            <person name="Ferreira P."/>
            <person name="Findley K."/>
            <person name="Foster B."/>
            <person name="Gaskell J."/>
            <person name="Glotzer D."/>
            <person name="Gorecki P."/>
            <person name="Heitman J."/>
            <person name="Hesse C."/>
            <person name="Hori C."/>
            <person name="Igarashi K."/>
            <person name="Jurgens J.A."/>
            <person name="Kallen N."/>
            <person name="Kersten P."/>
            <person name="Kohler A."/>
            <person name="Kuees U."/>
            <person name="Kumar T.K.A."/>
            <person name="Kuo A."/>
            <person name="LaButti K."/>
            <person name="Larrondo L.F."/>
            <person name="Lindquist E."/>
            <person name="Ling A."/>
            <person name="Lombard V."/>
            <person name="Lucas S."/>
            <person name="Lundell T."/>
            <person name="Martin R."/>
            <person name="McLaughlin D.J."/>
            <person name="Morgenstern I."/>
            <person name="Morin E."/>
            <person name="Murat C."/>
            <person name="Nagy L.G."/>
            <person name="Nolan M."/>
            <person name="Ohm R.A."/>
            <person name="Patyshakuliyeva A."/>
            <person name="Rokas A."/>
            <person name="Ruiz-Duenas F.J."/>
            <person name="Sabat G."/>
            <person name="Salamov A."/>
            <person name="Samejima M."/>
            <person name="Schmutz J."/>
            <person name="Slot J.C."/>
            <person name="St John F."/>
            <person name="Stenlid J."/>
            <person name="Sun H."/>
            <person name="Sun S."/>
            <person name="Syed K."/>
            <person name="Tsang A."/>
            <person name="Wiebenga A."/>
            <person name="Young D."/>
            <person name="Pisabarro A."/>
            <person name="Eastwood D.C."/>
            <person name="Martin F."/>
            <person name="Cullen D."/>
            <person name="Grigoriev I.V."/>
            <person name="Hibbett D.S."/>
        </authorList>
    </citation>
    <scope>NUCLEOTIDE SEQUENCE [LARGE SCALE GENOMIC DNA]</scope>
    <source>
        <strain evidence="4">RWD-64-598 SS2</strain>
    </source>
</reference>
<dbReference type="KEGG" id="cput:CONPUDRAFT_82586"/>
<dbReference type="RefSeq" id="XP_007769261.1">
    <property type="nucleotide sequence ID" value="XM_007771071.1"/>
</dbReference>
<name>A0A5M3MNC3_CONPW</name>
<dbReference type="EMBL" id="JH711579">
    <property type="protein sequence ID" value="EIW80274.1"/>
    <property type="molecule type" value="Genomic_DNA"/>
</dbReference>
<comment type="caution">
    <text evidence="3">The sequence shown here is derived from an EMBL/GenBank/DDBJ whole genome shotgun (WGS) entry which is preliminary data.</text>
</comment>
<evidence type="ECO:0000256" key="1">
    <source>
        <dbReference type="SAM" id="MobiDB-lite"/>
    </source>
</evidence>
<feature type="compositionally biased region" description="Basic residues" evidence="1">
    <location>
        <begin position="323"/>
        <end position="336"/>
    </location>
</feature>
<dbReference type="Proteomes" id="UP000053558">
    <property type="component" value="Unassembled WGS sequence"/>
</dbReference>
<organism evidence="3 4">
    <name type="scientific">Coniophora puteana (strain RWD-64-598)</name>
    <name type="common">Brown rot fungus</name>
    <dbReference type="NCBI Taxonomy" id="741705"/>
    <lineage>
        <taxon>Eukaryota</taxon>
        <taxon>Fungi</taxon>
        <taxon>Dikarya</taxon>
        <taxon>Basidiomycota</taxon>
        <taxon>Agaricomycotina</taxon>
        <taxon>Agaricomycetes</taxon>
        <taxon>Agaricomycetidae</taxon>
        <taxon>Boletales</taxon>
        <taxon>Coniophorineae</taxon>
        <taxon>Coniophoraceae</taxon>
        <taxon>Coniophora</taxon>
    </lineage>
</organism>
<feature type="compositionally biased region" description="Basic and acidic residues" evidence="1">
    <location>
        <begin position="308"/>
        <end position="318"/>
    </location>
</feature>
<gene>
    <name evidence="3" type="ORF">CONPUDRAFT_82586</name>
</gene>
<dbReference type="SUPFAM" id="SSF54695">
    <property type="entry name" value="POZ domain"/>
    <property type="match status" value="1"/>
</dbReference>
<feature type="region of interest" description="Disordered" evidence="1">
    <location>
        <begin position="213"/>
        <end position="336"/>
    </location>
</feature>
<dbReference type="OrthoDB" id="9997739at2759"/>
<dbReference type="CDD" id="cd18186">
    <property type="entry name" value="BTB_POZ_ZBTB_KLHL-like"/>
    <property type="match status" value="1"/>
</dbReference>
<sequence>MSGEQFSRYRRHHQYFLRGGDVRFIVENTLFQVHKFFFERESQFFAKMFSAPPDSAKADAYIIKKVKADDFAQLLWVFYNPRYSLYEATVDEWLVILDLAKSWGFQEIETLVIRELEEQSMDPVDKIAMYDKYGVDRRYVVPAYAHLASRPKYLSREEGNKLGLRVVIDVNHIREDALRSAASSGGSSGITPTSADLEQSMLFDLVERHLGLPSGCGTPSPKTPGLKLKGGLLPVPKNVKSPSETTEAKEVSGVQQDGEHVRRRHTQDEQQNQDPAKTTTTTTTPATTPAPPPPPKATKSSPGPAQDEAAKTDVKPDVGRGNQKQKQKSVPKIRTS</sequence>
<dbReference type="AlphaFoldDB" id="A0A5M3MNC3"/>
<dbReference type="Pfam" id="PF00651">
    <property type="entry name" value="BTB"/>
    <property type="match status" value="1"/>
</dbReference>
<protein>
    <recommendedName>
        <fullName evidence="2">BTB domain-containing protein</fullName>
    </recommendedName>
</protein>
<dbReference type="OMA" id="HKFFFER"/>
<feature type="compositionally biased region" description="Low complexity" evidence="1">
    <location>
        <begin position="275"/>
        <end position="287"/>
    </location>
</feature>
<feature type="compositionally biased region" description="Low complexity" evidence="1">
    <location>
        <begin position="223"/>
        <end position="237"/>
    </location>
</feature>